<dbReference type="Pfam" id="PF15299">
    <property type="entry name" value="ALS2CR8"/>
    <property type="match status" value="1"/>
</dbReference>
<keyword evidence="7" id="KW-0804">Transcription</keyword>
<evidence type="ECO:0000256" key="8">
    <source>
        <dbReference type="ARBA" id="ARBA00023271"/>
    </source>
</evidence>
<evidence type="ECO:0000313" key="10">
    <source>
        <dbReference type="EnsemblMetazoa" id="XP_030840464"/>
    </source>
</evidence>
<dbReference type="FunCoup" id="A0A7M7NRQ1">
    <property type="interactions" value="349"/>
</dbReference>
<dbReference type="InterPro" id="IPR029309">
    <property type="entry name" value="CaRF"/>
</dbReference>
<keyword evidence="6" id="KW-0496">Mitochondrion</keyword>
<dbReference type="GO" id="GO:0003676">
    <property type="term" value="F:nucleic acid binding"/>
    <property type="evidence" value="ECO:0007669"/>
    <property type="project" value="InterPro"/>
</dbReference>
<evidence type="ECO:0000256" key="3">
    <source>
        <dbReference type="ARBA" id="ARBA00017000"/>
    </source>
</evidence>
<dbReference type="PANTHER" id="PTHR21053">
    <property type="entry name" value="TRANSCRIPTION ELONGATION FACTOR, MITOCHONDRIAL"/>
    <property type="match status" value="1"/>
</dbReference>
<dbReference type="InterPro" id="IPR036397">
    <property type="entry name" value="RNaseH_sf"/>
</dbReference>
<organism evidence="10 11">
    <name type="scientific">Strongylocentrotus purpuratus</name>
    <name type="common">Purple sea urchin</name>
    <dbReference type="NCBI Taxonomy" id="7668"/>
    <lineage>
        <taxon>Eukaryota</taxon>
        <taxon>Metazoa</taxon>
        <taxon>Echinodermata</taxon>
        <taxon>Eleutherozoa</taxon>
        <taxon>Echinozoa</taxon>
        <taxon>Echinoidea</taxon>
        <taxon>Euechinoidea</taxon>
        <taxon>Echinacea</taxon>
        <taxon>Camarodonta</taxon>
        <taxon>Echinidea</taxon>
        <taxon>Strongylocentrotidae</taxon>
        <taxon>Strongylocentrotus</taxon>
    </lineage>
</organism>
<evidence type="ECO:0000313" key="11">
    <source>
        <dbReference type="Proteomes" id="UP000007110"/>
    </source>
</evidence>
<dbReference type="GO" id="GO:0042645">
    <property type="term" value="C:mitochondrial nucleoid"/>
    <property type="evidence" value="ECO:0000318"/>
    <property type="project" value="GO_Central"/>
</dbReference>
<comment type="subcellular location">
    <subcellularLocation>
        <location evidence="1">Mitochondrion matrix</location>
        <location evidence="1">Mitochondrion nucleoid</location>
    </subcellularLocation>
</comment>
<protein>
    <recommendedName>
        <fullName evidence="3">Transcription elongation factor, mitochondrial</fullName>
    </recommendedName>
</protein>
<dbReference type="EnsemblMetazoa" id="XM_030984604">
    <property type="protein sequence ID" value="XP_030840464"/>
    <property type="gene ID" value="LOC588335"/>
</dbReference>
<reference evidence="11" key="1">
    <citation type="submission" date="2015-02" db="EMBL/GenBank/DDBJ databases">
        <title>Genome sequencing for Strongylocentrotus purpuratus.</title>
        <authorList>
            <person name="Murali S."/>
            <person name="Liu Y."/>
            <person name="Vee V."/>
            <person name="English A."/>
            <person name="Wang M."/>
            <person name="Skinner E."/>
            <person name="Han Y."/>
            <person name="Muzny D.M."/>
            <person name="Worley K.C."/>
            <person name="Gibbs R.A."/>
        </authorList>
    </citation>
    <scope>NUCLEOTIDE SEQUENCE</scope>
</reference>
<dbReference type="AlphaFoldDB" id="A0A7M7NRQ1"/>
<dbReference type="PANTHER" id="PTHR21053:SF2">
    <property type="entry name" value="TRANSCRIPTION ELONGATION FACTOR, MITOCHONDRIAL"/>
    <property type="match status" value="1"/>
</dbReference>
<proteinExistence type="inferred from homology"/>
<evidence type="ECO:0000256" key="9">
    <source>
        <dbReference type="ARBA" id="ARBA00025262"/>
    </source>
</evidence>
<comment type="function">
    <text evidence="9">Transcription elongation factor which increases mitochondrial RNA polymerase processivity. Regulates transcription of the mitochondrial genome, including genes important for the oxidative phosphorylation machinery.</text>
</comment>
<dbReference type="InterPro" id="IPR039150">
    <property type="entry name" value="TEFM"/>
</dbReference>
<dbReference type="KEGG" id="spu:588335"/>
<evidence type="ECO:0000256" key="6">
    <source>
        <dbReference type="ARBA" id="ARBA00023128"/>
    </source>
</evidence>
<evidence type="ECO:0000256" key="7">
    <source>
        <dbReference type="ARBA" id="ARBA00023163"/>
    </source>
</evidence>
<keyword evidence="8" id="KW-1135">Mitochondrion nucleoid</keyword>
<keyword evidence="4" id="KW-0809">Transit peptide</keyword>
<keyword evidence="5" id="KW-0805">Transcription regulation</keyword>
<dbReference type="SUPFAM" id="SSF47781">
    <property type="entry name" value="RuvA domain 2-like"/>
    <property type="match status" value="1"/>
</dbReference>
<comment type="similarity">
    <text evidence="2">Belongs to the TEFM family.</text>
</comment>
<dbReference type="OrthoDB" id="5949570at2759"/>
<accession>A0A7M7NRQ1</accession>
<evidence type="ECO:0000256" key="4">
    <source>
        <dbReference type="ARBA" id="ARBA00022946"/>
    </source>
</evidence>
<evidence type="ECO:0000256" key="1">
    <source>
        <dbReference type="ARBA" id="ARBA00004436"/>
    </source>
</evidence>
<sequence length="514" mass="58984">MEMDNFPPYLLTKEEGVSLKRRFEMKSGINFVRSSNYRAPNEKEMNLHFVDKNKVVCNNEYPYSIINTDTYECMYGRERHAARKKRLLEEPRSPSKRAYNGDHASRKKGCPAKLILKEVVMYTDFKLDDAMSDWKKKLIGRDLRSALNTKANLNKEVRIYVKYPLDEDHLSGHEVRQQAYQKPASTCSSSSNHSILSALEVPGALELGEEVEVEYHETTLTPADQTEKLVNVLNSAPESELKMVKYINSKMAAGIIAHREEKGQISRLEELLVIPGVGRRILDKLLTSFANGKQEKTRTRIDPQSTSHTELSNERLSSLKDVVAIDVGLKHIAWLHMDKDRWVHNWHCKMIEGISPGKWDPINYLRFISDTVEEMPRPDLYVLEHKSFTSLNKGTFQTMLFVRCLESMLYTRLNSDIIETGQAKAISLPQNVVGRHFDLLVGTQRKSGQALARALLEEGVGMRNAWYPVRIGYENMAIFCNVNKYKREHLANCLLRATAFYDIHIDKKPGFKLT</sequence>
<dbReference type="GO" id="GO:0003700">
    <property type="term" value="F:DNA-binding transcription factor activity"/>
    <property type="evidence" value="ECO:0007669"/>
    <property type="project" value="InterPro"/>
</dbReference>
<dbReference type="GO" id="GO:0006392">
    <property type="term" value="P:transcription elongation by mitochondrial RNA polymerase"/>
    <property type="evidence" value="ECO:0007669"/>
    <property type="project" value="InterPro"/>
</dbReference>
<dbReference type="InterPro" id="IPR010994">
    <property type="entry name" value="RuvA_2-like"/>
</dbReference>
<dbReference type="Gene3D" id="3.30.420.10">
    <property type="entry name" value="Ribonuclease H-like superfamily/Ribonuclease H"/>
    <property type="match status" value="1"/>
</dbReference>
<evidence type="ECO:0000256" key="5">
    <source>
        <dbReference type="ARBA" id="ARBA00023015"/>
    </source>
</evidence>
<evidence type="ECO:0000256" key="2">
    <source>
        <dbReference type="ARBA" id="ARBA00009086"/>
    </source>
</evidence>
<dbReference type="RefSeq" id="XP_030840464.1">
    <property type="nucleotide sequence ID" value="XM_030984604.1"/>
</dbReference>
<reference evidence="10" key="2">
    <citation type="submission" date="2021-01" db="UniProtKB">
        <authorList>
            <consortium name="EnsemblMetazoa"/>
        </authorList>
    </citation>
    <scope>IDENTIFICATION</scope>
</reference>
<dbReference type="Proteomes" id="UP000007110">
    <property type="component" value="Unassembled WGS sequence"/>
</dbReference>
<keyword evidence="11" id="KW-1185">Reference proteome</keyword>
<dbReference type="GeneID" id="588335"/>
<name>A0A7M7NRQ1_STRPU</name>
<dbReference type="InParanoid" id="A0A7M7NRQ1"/>